<dbReference type="EnsemblMetazoa" id="PPA27592.1">
    <property type="protein sequence ID" value="PPA27592.1"/>
    <property type="gene ID" value="WBGene00117146"/>
</dbReference>
<organism evidence="1 2">
    <name type="scientific">Pristionchus pacificus</name>
    <name type="common">Parasitic nematode worm</name>
    <dbReference type="NCBI Taxonomy" id="54126"/>
    <lineage>
        <taxon>Eukaryota</taxon>
        <taxon>Metazoa</taxon>
        <taxon>Ecdysozoa</taxon>
        <taxon>Nematoda</taxon>
        <taxon>Chromadorea</taxon>
        <taxon>Rhabditida</taxon>
        <taxon>Rhabditina</taxon>
        <taxon>Diplogasteromorpha</taxon>
        <taxon>Diplogasteroidea</taxon>
        <taxon>Neodiplogasteridae</taxon>
        <taxon>Pristionchus</taxon>
    </lineage>
</organism>
<protein>
    <submittedName>
        <fullName evidence="1">Uncharacterized protein</fullName>
    </submittedName>
</protein>
<dbReference type="Proteomes" id="UP000005239">
    <property type="component" value="Unassembled WGS sequence"/>
</dbReference>
<dbReference type="OrthoDB" id="5809348at2759"/>
<evidence type="ECO:0000313" key="2">
    <source>
        <dbReference type="Proteomes" id="UP000005239"/>
    </source>
</evidence>
<proteinExistence type="predicted"/>
<dbReference type="AlphaFoldDB" id="A0A2A6BHU3"/>
<keyword evidence="2" id="KW-1185">Reference proteome</keyword>
<accession>A0A2A6BHU3</accession>
<name>A0A2A6BHU3_PRIPA</name>
<accession>A0A8R1YMG0</accession>
<gene>
    <name evidence="1" type="primary">WBGene00117146</name>
</gene>
<reference evidence="2" key="1">
    <citation type="journal article" date="2008" name="Nat. Genet.">
        <title>The Pristionchus pacificus genome provides a unique perspective on nematode lifestyle and parasitism.</title>
        <authorList>
            <person name="Dieterich C."/>
            <person name="Clifton S.W."/>
            <person name="Schuster L.N."/>
            <person name="Chinwalla A."/>
            <person name="Delehaunty K."/>
            <person name="Dinkelacker I."/>
            <person name="Fulton L."/>
            <person name="Fulton R."/>
            <person name="Godfrey J."/>
            <person name="Minx P."/>
            <person name="Mitreva M."/>
            <person name="Roeseler W."/>
            <person name="Tian H."/>
            <person name="Witte H."/>
            <person name="Yang S.P."/>
            <person name="Wilson R.K."/>
            <person name="Sommer R.J."/>
        </authorList>
    </citation>
    <scope>NUCLEOTIDE SEQUENCE [LARGE SCALE GENOMIC DNA]</scope>
    <source>
        <strain evidence="2">PS312</strain>
    </source>
</reference>
<reference evidence="1" key="2">
    <citation type="submission" date="2022-06" db="UniProtKB">
        <authorList>
            <consortium name="EnsemblMetazoa"/>
        </authorList>
    </citation>
    <scope>IDENTIFICATION</scope>
    <source>
        <strain evidence="1">PS312</strain>
    </source>
</reference>
<sequence length="326" mass="35415">MLPSTDALGYPIPPERPSRRIQAPTPAPCTCAACPAHGTAPHAAHLSAPLGSAPSGGGGASRPSHSRPPFVAILSLLDELTTTTTAPNGDQERRIGGVRVSSVRDTAICAACAVGCYRMFLCCCWPVHKCATILSVFDTLIVSVFFYNVLKNVAKGHTDSDRLSELIHNDWMTVAGLMFCTAFLVCQLIGTVFICMAPKKKIAHYCWPRLVLITGLLICGVIALVVMCLYFSGKSLAMNNALFAVYEFFFDDKMSQADRQHVSKDLKIYAGAFFALIIVFVLYTLFELLLLRKMYNELKKGEFHPVSTQEPSAPPAFNPEFGAGKA</sequence>
<evidence type="ECO:0000313" key="1">
    <source>
        <dbReference type="EnsemblMetazoa" id="PPA27592.1"/>
    </source>
</evidence>